<evidence type="ECO:0000313" key="2">
    <source>
        <dbReference type="Proteomes" id="UP000321204"/>
    </source>
</evidence>
<reference evidence="1 2" key="1">
    <citation type="journal article" date="2015" name="Int. J. Syst. Evol. Microbiol.">
        <title>Flavisolibacter ginsenosidimutans sp. nov., with ginsenoside-converting activity isolated from soil used for cultivating ginseng.</title>
        <authorList>
            <person name="Zhao Y."/>
            <person name="Liu Q."/>
            <person name="Kang M.S."/>
            <person name="Jin F."/>
            <person name="Yu H."/>
            <person name="Im W.T."/>
        </authorList>
    </citation>
    <scope>NUCLEOTIDE SEQUENCE [LARGE SCALE GENOMIC DNA]</scope>
    <source>
        <strain evidence="1 2">Gsoil 636</strain>
    </source>
</reference>
<organism evidence="1 2">
    <name type="scientific">Flavisolibacter ginsenosidimutans</name>
    <dbReference type="NCBI Taxonomy" id="661481"/>
    <lineage>
        <taxon>Bacteria</taxon>
        <taxon>Pseudomonadati</taxon>
        <taxon>Bacteroidota</taxon>
        <taxon>Chitinophagia</taxon>
        <taxon>Chitinophagales</taxon>
        <taxon>Chitinophagaceae</taxon>
        <taxon>Flavisolibacter</taxon>
    </lineage>
</organism>
<dbReference type="AlphaFoldDB" id="A0A5B8UHU4"/>
<dbReference type="OrthoDB" id="824384at2"/>
<dbReference type="Proteomes" id="UP000321204">
    <property type="component" value="Chromosome"/>
</dbReference>
<dbReference type="KEGG" id="fgg:FSB75_08885"/>
<name>A0A5B8UHU4_9BACT</name>
<evidence type="ECO:0008006" key="3">
    <source>
        <dbReference type="Google" id="ProtNLM"/>
    </source>
</evidence>
<accession>A0A5B8UHU4</accession>
<dbReference type="EMBL" id="CP042433">
    <property type="protein sequence ID" value="QEC56002.1"/>
    <property type="molecule type" value="Genomic_DNA"/>
</dbReference>
<sequence length="161" mass="17748">MSLNNISLPPSLLADLYANVLVQSQTGATAEEKPVSFLGKNKKHILILVNQTDAAYLPEKELQFLTAVLSACQLDLSHVAIVNWALLEEKSLAVLQRQLSPQKLLLLDIKPEEAGLPEVQVYAVQAQNEFEFVAAPALAEIEKTKQAKSNLWVALKQLFCL</sequence>
<proteinExistence type="predicted"/>
<gene>
    <name evidence="1" type="ORF">FSB75_08885</name>
</gene>
<dbReference type="RefSeq" id="WP_146785818.1">
    <property type="nucleotide sequence ID" value="NZ_BAABIO010000001.1"/>
</dbReference>
<keyword evidence="2" id="KW-1185">Reference proteome</keyword>
<protein>
    <recommendedName>
        <fullName evidence="3">DNA polymerase III subunit psi</fullName>
    </recommendedName>
</protein>
<evidence type="ECO:0000313" key="1">
    <source>
        <dbReference type="EMBL" id="QEC56002.1"/>
    </source>
</evidence>